<evidence type="ECO:0000313" key="4">
    <source>
        <dbReference type="Proteomes" id="UP000248961"/>
    </source>
</evidence>
<dbReference type="GO" id="GO:0005524">
    <property type="term" value="F:ATP binding"/>
    <property type="evidence" value="ECO:0007669"/>
    <property type="project" value="UniProtKB-KW"/>
</dbReference>
<dbReference type="PANTHER" id="PTHR14187:SF81">
    <property type="entry name" value="HSP70 FAMILY PROTEIN (AFU_ORTHOLOGUE AFUA_4G14040)"/>
    <property type="match status" value="1"/>
</dbReference>
<keyword evidence="1" id="KW-0547">Nucleotide-binding</keyword>
<gene>
    <name evidence="3" type="ORF">BO97DRAFT_241320</name>
</gene>
<keyword evidence="2" id="KW-0067">ATP-binding</keyword>
<protein>
    <submittedName>
        <fullName evidence="3">Actin-like ATPase domain-containing protein</fullName>
    </submittedName>
</protein>
<dbReference type="InterPro" id="IPR013126">
    <property type="entry name" value="Hsp_70_fam"/>
</dbReference>
<dbReference type="InterPro" id="IPR043129">
    <property type="entry name" value="ATPase_NBD"/>
</dbReference>
<dbReference type="SUPFAM" id="SSF53067">
    <property type="entry name" value="Actin-like ATPase domain"/>
    <property type="match status" value="2"/>
</dbReference>
<dbReference type="AlphaFoldDB" id="A0A395I4X4"/>
<accession>A0A395I4X4</accession>
<dbReference type="GeneID" id="37195080"/>
<dbReference type="RefSeq" id="XP_025554416.1">
    <property type="nucleotide sequence ID" value="XM_025690791.1"/>
</dbReference>
<evidence type="ECO:0000256" key="1">
    <source>
        <dbReference type="ARBA" id="ARBA00022741"/>
    </source>
</evidence>
<dbReference type="GO" id="GO:0140662">
    <property type="term" value="F:ATP-dependent protein folding chaperone"/>
    <property type="evidence" value="ECO:0007669"/>
    <property type="project" value="InterPro"/>
</dbReference>
<sequence length="589" mass="65763">MATHKVIVAIDYGTTYTGVSYVSSSGTDLKDVKHICSWPGPSKGSEIVFKTPSRVAYPADNPKLQTLKWGYEIEPGMIAYAWTKLLLDAGTALTEYDDSTLENASQTGILRLPPRSTAVDVVADYLSQIYQFILQTLVKQITEETLKITPIEFWFTVPAIWSDKAKDATRTAAQRAGFACDPRRKEDKIFLISEPEAAAITALEKYTTGDLANLVKVDDGVLICDCGGGTVDLTTFLVTQISPKLTFEELCTGIGGKCGSSAIDREFYRLMSRRFGAAFDLLKPKSKGPGSYLMNKFEIIKRGFGLSHQAMFELPLNMKLEKVDPRYYDEEERVVFLYDDDLRGMFNPVVDKIVSLVHQQIEEVRRERGKDIVNRIILVGGFGDSEYLRQTLERSFGQTGQISITVPDYPQAAIVQGAALSGLRGLKPSSRKCRRYYGFQCGLPFRPGIDAEADSYIEKWSGAKYAGRRIIWMISKGETYTGNTTLNEDVMRDYSHPESLTYSFRLYACDKRDAPDKINQDAYPVGEIITDLSGVGLSQFKAKYFQGKRIYRLEYSVTVTIGAQEGVLKFEALAKGQTIGKTSVRFETT</sequence>
<evidence type="ECO:0000256" key="2">
    <source>
        <dbReference type="ARBA" id="ARBA00022840"/>
    </source>
</evidence>
<keyword evidence="4" id="KW-1185">Reference proteome</keyword>
<dbReference type="Gene3D" id="3.30.420.40">
    <property type="match status" value="2"/>
</dbReference>
<dbReference type="PANTHER" id="PTHR14187">
    <property type="entry name" value="ALPHA KINASE/ELONGATION FACTOR 2 KINASE"/>
    <property type="match status" value="1"/>
</dbReference>
<dbReference type="EMBL" id="KZ824272">
    <property type="protein sequence ID" value="RAL15262.1"/>
    <property type="molecule type" value="Genomic_DNA"/>
</dbReference>
<organism evidence="3 4">
    <name type="scientific">Aspergillus homomorphus (strain CBS 101889)</name>
    <dbReference type="NCBI Taxonomy" id="1450537"/>
    <lineage>
        <taxon>Eukaryota</taxon>
        <taxon>Fungi</taxon>
        <taxon>Dikarya</taxon>
        <taxon>Ascomycota</taxon>
        <taxon>Pezizomycotina</taxon>
        <taxon>Eurotiomycetes</taxon>
        <taxon>Eurotiomycetidae</taxon>
        <taxon>Eurotiales</taxon>
        <taxon>Aspergillaceae</taxon>
        <taxon>Aspergillus</taxon>
        <taxon>Aspergillus subgen. Circumdati</taxon>
    </lineage>
</organism>
<dbReference type="CDD" id="cd10170">
    <property type="entry name" value="ASKHA_NBD_HSP70"/>
    <property type="match status" value="1"/>
</dbReference>
<dbReference type="Proteomes" id="UP000248961">
    <property type="component" value="Unassembled WGS sequence"/>
</dbReference>
<dbReference type="Pfam" id="PF00012">
    <property type="entry name" value="HSP70"/>
    <property type="match status" value="1"/>
</dbReference>
<name>A0A395I4X4_ASPHC</name>
<dbReference type="STRING" id="1450537.A0A395I4X4"/>
<proteinExistence type="predicted"/>
<dbReference type="VEuPathDB" id="FungiDB:BO97DRAFT_241320"/>
<evidence type="ECO:0000313" key="3">
    <source>
        <dbReference type="EMBL" id="RAL15262.1"/>
    </source>
</evidence>
<dbReference type="OrthoDB" id="2963168at2759"/>
<reference evidence="3 4" key="1">
    <citation type="submission" date="2018-02" db="EMBL/GenBank/DDBJ databases">
        <title>The genomes of Aspergillus section Nigri reveals drivers in fungal speciation.</title>
        <authorList>
            <consortium name="DOE Joint Genome Institute"/>
            <person name="Vesth T.C."/>
            <person name="Nybo J."/>
            <person name="Theobald S."/>
            <person name="Brandl J."/>
            <person name="Frisvad J.C."/>
            <person name="Nielsen K.F."/>
            <person name="Lyhne E.K."/>
            <person name="Kogle M.E."/>
            <person name="Kuo A."/>
            <person name="Riley R."/>
            <person name="Clum A."/>
            <person name="Nolan M."/>
            <person name="Lipzen A."/>
            <person name="Salamov A."/>
            <person name="Henrissat B."/>
            <person name="Wiebenga A."/>
            <person name="De vries R.P."/>
            <person name="Grigoriev I.V."/>
            <person name="Mortensen U.H."/>
            <person name="Andersen M.R."/>
            <person name="Baker S.E."/>
        </authorList>
    </citation>
    <scope>NUCLEOTIDE SEQUENCE [LARGE SCALE GENOMIC DNA]</scope>
    <source>
        <strain evidence="3 4">CBS 101889</strain>
    </source>
</reference>